<protein>
    <recommendedName>
        <fullName evidence="4">Membrane-bound hydrogenase subunit ehaD</fullName>
    </recommendedName>
</protein>
<feature type="transmembrane region" description="Helical" evidence="1">
    <location>
        <begin position="27"/>
        <end position="45"/>
    </location>
</feature>
<evidence type="ECO:0000256" key="1">
    <source>
        <dbReference type="SAM" id="Phobius"/>
    </source>
</evidence>
<evidence type="ECO:0000313" key="3">
    <source>
        <dbReference type="Proteomes" id="UP000054598"/>
    </source>
</evidence>
<dbReference type="InterPro" id="IPR019213">
    <property type="entry name" value="EhaD-like"/>
</dbReference>
<feature type="transmembrane region" description="Helical" evidence="1">
    <location>
        <begin position="52"/>
        <end position="71"/>
    </location>
</feature>
<name>A0A101J0U6_9EURY</name>
<keyword evidence="1" id="KW-1133">Transmembrane helix</keyword>
<evidence type="ECO:0008006" key="4">
    <source>
        <dbReference type="Google" id="ProtNLM"/>
    </source>
</evidence>
<keyword evidence="1" id="KW-0812">Transmembrane</keyword>
<sequence length="76" mass="7884">MIVALQVAFGLVALLGAASTALIRDSYGKVISLGVLVAGILPFIVDRGYLDVAITVSLIAPIATIFILMAVRRAEA</sequence>
<dbReference type="Pfam" id="PF09881">
    <property type="entry name" value="EhaD"/>
    <property type="match status" value="1"/>
</dbReference>
<accession>A0A101J0U6</accession>
<gene>
    <name evidence="2" type="ORF">XE10_0291</name>
</gene>
<keyword evidence="1" id="KW-0472">Membrane</keyword>
<dbReference type="EMBL" id="LGHE01000019">
    <property type="protein sequence ID" value="KUL04782.1"/>
    <property type="molecule type" value="Genomic_DNA"/>
</dbReference>
<reference evidence="3" key="1">
    <citation type="journal article" date="2015" name="MBio">
        <title>Genome-Resolved Metagenomic Analysis Reveals Roles for Candidate Phyla and Other Microbial Community Members in Biogeochemical Transformations in Oil Reservoirs.</title>
        <authorList>
            <person name="Hu P."/>
            <person name="Tom L."/>
            <person name="Singh A."/>
            <person name="Thomas B.C."/>
            <person name="Baker B.J."/>
            <person name="Piceno Y.M."/>
            <person name="Andersen G.L."/>
            <person name="Banfield J.F."/>
        </authorList>
    </citation>
    <scope>NUCLEOTIDE SEQUENCE [LARGE SCALE GENOMIC DNA]</scope>
</reference>
<dbReference type="Proteomes" id="UP000054598">
    <property type="component" value="Unassembled WGS sequence"/>
</dbReference>
<dbReference type="AlphaFoldDB" id="A0A101J0U6"/>
<comment type="caution">
    <text evidence="2">The sequence shown here is derived from an EMBL/GenBank/DDBJ whole genome shotgun (WGS) entry which is preliminary data.</text>
</comment>
<dbReference type="PATRIC" id="fig|2198.3.peg.2206"/>
<proteinExistence type="predicted"/>
<evidence type="ECO:0000313" key="2">
    <source>
        <dbReference type="EMBL" id="KUL04782.1"/>
    </source>
</evidence>
<organism evidence="2 3">
    <name type="scientific">Methanoculleus marisnigri</name>
    <dbReference type="NCBI Taxonomy" id="2198"/>
    <lineage>
        <taxon>Archaea</taxon>
        <taxon>Methanobacteriati</taxon>
        <taxon>Methanobacteriota</taxon>
        <taxon>Stenosarchaea group</taxon>
        <taxon>Methanomicrobia</taxon>
        <taxon>Methanomicrobiales</taxon>
        <taxon>Methanomicrobiaceae</taxon>
        <taxon>Methanoculleus</taxon>
    </lineage>
</organism>